<keyword evidence="2" id="KW-0812">Transmembrane</keyword>
<proteinExistence type="predicted"/>
<accession>A0AAV6UVE5</accession>
<comment type="caution">
    <text evidence="5">The sequence shown here is derived from an EMBL/GenBank/DDBJ whole genome shotgun (WGS) entry which is preliminary data.</text>
</comment>
<dbReference type="PANTHER" id="PTHR10132:SF14">
    <property type="entry name" value="SARCOGLYCAN ALPHA, ISOFORM C"/>
    <property type="match status" value="1"/>
</dbReference>
<evidence type="ECO:0000256" key="2">
    <source>
        <dbReference type="SAM" id="Phobius"/>
    </source>
</evidence>
<evidence type="ECO:0000313" key="5">
    <source>
        <dbReference type="EMBL" id="KAG8188275.1"/>
    </source>
</evidence>
<feature type="region of interest" description="Disordered" evidence="1">
    <location>
        <begin position="235"/>
        <end position="261"/>
    </location>
</feature>
<dbReference type="InterPro" id="IPR008908">
    <property type="entry name" value="Sarcoglycan_alpha/epsilon"/>
</dbReference>
<dbReference type="Proteomes" id="UP000827092">
    <property type="component" value="Unassembled WGS sequence"/>
</dbReference>
<feature type="domain" description="Sarcoglycan alpha/epsilon N-terminal" evidence="3">
    <location>
        <begin position="34"/>
        <end position="98"/>
    </location>
</feature>
<dbReference type="GO" id="GO:0016012">
    <property type="term" value="C:sarcoglycan complex"/>
    <property type="evidence" value="ECO:0007669"/>
    <property type="project" value="InterPro"/>
</dbReference>
<keyword evidence="6" id="KW-1185">Reference proteome</keyword>
<feature type="transmembrane region" description="Helical" evidence="2">
    <location>
        <begin position="273"/>
        <end position="297"/>
    </location>
</feature>
<protein>
    <recommendedName>
        <fullName evidence="7">Epsilon-sarcoglycan</fullName>
    </recommendedName>
</protein>
<evidence type="ECO:0000259" key="3">
    <source>
        <dbReference type="Pfam" id="PF05510"/>
    </source>
</evidence>
<dbReference type="AlphaFoldDB" id="A0AAV6UVE5"/>
<reference evidence="5 6" key="1">
    <citation type="journal article" date="2022" name="Nat. Ecol. Evol.">
        <title>A masculinizing supergene underlies an exaggerated male reproductive morph in a spider.</title>
        <authorList>
            <person name="Hendrickx F."/>
            <person name="De Corte Z."/>
            <person name="Sonet G."/>
            <person name="Van Belleghem S.M."/>
            <person name="Kostlbacher S."/>
            <person name="Vangestel C."/>
        </authorList>
    </citation>
    <scope>NUCLEOTIDE SEQUENCE [LARGE SCALE GENOMIC DNA]</scope>
    <source>
        <strain evidence="5">W744_W776</strain>
    </source>
</reference>
<evidence type="ECO:0000256" key="1">
    <source>
        <dbReference type="SAM" id="MobiDB-lite"/>
    </source>
</evidence>
<dbReference type="Pfam" id="PF05510">
    <property type="entry name" value="Sarcoglycan_2"/>
    <property type="match status" value="1"/>
</dbReference>
<dbReference type="Pfam" id="PF20989">
    <property type="entry name" value="Sarcoglycan_2_C"/>
    <property type="match status" value="1"/>
</dbReference>
<dbReference type="GO" id="GO:0005509">
    <property type="term" value="F:calcium ion binding"/>
    <property type="evidence" value="ECO:0007669"/>
    <property type="project" value="InterPro"/>
</dbReference>
<dbReference type="PANTHER" id="PTHR10132">
    <property type="entry name" value="ALPHA-/EPSILON-SARCOGLYCAN FAMILY MEMBER"/>
    <property type="match status" value="1"/>
</dbReference>
<feature type="compositionally biased region" description="Polar residues" evidence="1">
    <location>
        <begin position="376"/>
        <end position="396"/>
    </location>
</feature>
<dbReference type="InterPro" id="IPR048347">
    <property type="entry name" value="Sarcoglycan_C"/>
</dbReference>
<keyword evidence="2" id="KW-1133">Transmembrane helix</keyword>
<dbReference type="EMBL" id="JAFNEN010000244">
    <property type="protein sequence ID" value="KAG8188275.1"/>
    <property type="molecule type" value="Genomic_DNA"/>
</dbReference>
<dbReference type="SUPFAM" id="SSF49313">
    <property type="entry name" value="Cadherin-like"/>
    <property type="match status" value="1"/>
</dbReference>
<evidence type="ECO:0000313" key="6">
    <source>
        <dbReference type="Proteomes" id="UP000827092"/>
    </source>
</evidence>
<evidence type="ECO:0000259" key="4">
    <source>
        <dbReference type="Pfam" id="PF20989"/>
    </source>
</evidence>
<feature type="region of interest" description="Disordered" evidence="1">
    <location>
        <begin position="337"/>
        <end position="396"/>
    </location>
</feature>
<keyword evidence="2" id="KW-0472">Membrane</keyword>
<dbReference type="InterPro" id="IPR048346">
    <property type="entry name" value="Sarcoglycan_N"/>
</dbReference>
<evidence type="ECO:0008006" key="7">
    <source>
        <dbReference type="Google" id="ProtNLM"/>
    </source>
</evidence>
<feature type="compositionally biased region" description="Polar residues" evidence="1">
    <location>
        <begin position="337"/>
        <end position="368"/>
    </location>
</feature>
<organism evidence="5 6">
    <name type="scientific">Oedothorax gibbosus</name>
    <dbReference type="NCBI Taxonomy" id="931172"/>
    <lineage>
        <taxon>Eukaryota</taxon>
        <taxon>Metazoa</taxon>
        <taxon>Ecdysozoa</taxon>
        <taxon>Arthropoda</taxon>
        <taxon>Chelicerata</taxon>
        <taxon>Arachnida</taxon>
        <taxon>Araneae</taxon>
        <taxon>Araneomorphae</taxon>
        <taxon>Entelegynae</taxon>
        <taxon>Araneoidea</taxon>
        <taxon>Linyphiidae</taxon>
        <taxon>Erigoninae</taxon>
        <taxon>Oedothorax</taxon>
    </lineage>
</organism>
<feature type="domain" description="Sarcoglycan alpha/epsilon second" evidence="4">
    <location>
        <begin position="107"/>
        <end position="229"/>
    </location>
</feature>
<dbReference type="InterPro" id="IPR015919">
    <property type="entry name" value="Cadherin-like_sf"/>
</dbReference>
<sequence>MQECFCSVPPPTTVRSTEAFFIPILQEWFPKFHKDDPLEYTASLEGLPDLPHWMFSNPSNSSNAFLYGSADEPGTVHIEIIALNKNTYDTDSTVMELNVEPRERVSSNEVELKFLNLDVGDIFRSGRLKRLEDIFRSSLWRDEEDIYVTSVLSSVDAGGRLPLDPTAKEGVVVRVGGGFTFSRDLEDLGREVQPLRNRSPCPRDYKRTSAEHLFRTRNFIVDWCSFQLLHDRRDKAGSDQHSGHAPSVSLTNGDDGYRPRDNEIPRRDLTFDFVVSVVLPAALVFVVSIVLTCILCYSKDESDKNNEANDVAMNHYNSTRSIQGKREEGLIRCDSTPASSFPASCTDSPSSTLPKGCTLRSSGRTSRMQPDPPPYTTNSNIPPSYLGSSRNNLAHQ</sequence>
<name>A0AAV6UVE5_9ARAC</name>
<gene>
    <name evidence="5" type="ORF">JTE90_012109</name>
</gene>